<dbReference type="InterPro" id="IPR036388">
    <property type="entry name" value="WH-like_DNA-bd_sf"/>
</dbReference>
<dbReference type="EMBL" id="BAAAMR010000003">
    <property type="protein sequence ID" value="GAA2120859.1"/>
    <property type="molecule type" value="Genomic_DNA"/>
</dbReference>
<evidence type="ECO:0000256" key="3">
    <source>
        <dbReference type="ARBA" id="ARBA00023163"/>
    </source>
</evidence>
<feature type="region of interest" description="Disordered" evidence="4">
    <location>
        <begin position="92"/>
        <end position="130"/>
    </location>
</feature>
<reference evidence="6 7" key="1">
    <citation type="journal article" date="2019" name="Int. J. Syst. Evol. Microbiol.">
        <title>The Global Catalogue of Microorganisms (GCM) 10K type strain sequencing project: providing services to taxonomists for standard genome sequencing and annotation.</title>
        <authorList>
            <consortium name="The Broad Institute Genomics Platform"/>
            <consortium name="The Broad Institute Genome Sequencing Center for Infectious Disease"/>
            <person name="Wu L."/>
            <person name="Ma J."/>
        </authorList>
    </citation>
    <scope>NUCLEOTIDE SEQUENCE [LARGE SCALE GENOMIC DNA]</scope>
    <source>
        <strain evidence="6 7">JCM 13850</strain>
    </source>
</reference>
<dbReference type="SUPFAM" id="SSF46785">
    <property type="entry name" value="Winged helix' DNA-binding domain"/>
    <property type="match status" value="1"/>
</dbReference>
<evidence type="ECO:0000256" key="2">
    <source>
        <dbReference type="ARBA" id="ARBA00023125"/>
    </source>
</evidence>
<keyword evidence="2" id="KW-0238">DNA-binding</keyword>
<evidence type="ECO:0000313" key="7">
    <source>
        <dbReference type="Proteomes" id="UP001501020"/>
    </source>
</evidence>
<dbReference type="PANTHER" id="PTHR33154:SF33">
    <property type="entry name" value="TRANSCRIPTIONAL REPRESSOR SDPR"/>
    <property type="match status" value="1"/>
</dbReference>
<dbReference type="PRINTS" id="PR00778">
    <property type="entry name" value="HTHARSR"/>
</dbReference>
<feature type="domain" description="HTH arsR-type" evidence="5">
    <location>
        <begin position="1"/>
        <end position="95"/>
    </location>
</feature>
<organism evidence="6 7">
    <name type="scientific">Actinomadura napierensis</name>
    <dbReference type="NCBI Taxonomy" id="267854"/>
    <lineage>
        <taxon>Bacteria</taxon>
        <taxon>Bacillati</taxon>
        <taxon>Actinomycetota</taxon>
        <taxon>Actinomycetes</taxon>
        <taxon>Streptosporangiales</taxon>
        <taxon>Thermomonosporaceae</taxon>
        <taxon>Actinomadura</taxon>
    </lineage>
</organism>
<dbReference type="PROSITE" id="PS50987">
    <property type="entry name" value="HTH_ARSR_2"/>
    <property type="match status" value="1"/>
</dbReference>
<dbReference type="SMART" id="SM00418">
    <property type="entry name" value="HTH_ARSR"/>
    <property type="match status" value="1"/>
</dbReference>
<dbReference type="Gene3D" id="1.10.10.10">
    <property type="entry name" value="Winged helix-like DNA-binding domain superfamily/Winged helix DNA-binding domain"/>
    <property type="match status" value="1"/>
</dbReference>
<evidence type="ECO:0000256" key="4">
    <source>
        <dbReference type="SAM" id="MobiDB-lite"/>
    </source>
</evidence>
<accession>A0ABN2Y475</accession>
<feature type="compositionally biased region" description="Low complexity" evidence="4">
    <location>
        <begin position="116"/>
        <end position="130"/>
    </location>
</feature>
<evidence type="ECO:0000313" key="6">
    <source>
        <dbReference type="EMBL" id="GAA2120859.1"/>
    </source>
</evidence>
<dbReference type="RefSeq" id="WP_344261082.1">
    <property type="nucleotide sequence ID" value="NZ_BAAAMR010000003.1"/>
</dbReference>
<dbReference type="NCBIfam" id="NF033788">
    <property type="entry name" value="HTH_metalloreg"/>
    <property type="match status" value="1"/>
</dbReference>
<name>A0ABN2Y475_9ACTN</name>
<dbReference type="InterPro" id="IPR036390">
    <property type="entry name" value="WH_DNA-bd_sf"/>
</dbReference>
<keyword evidence="3" id="KW-0804">Transcription</keyword>
<sequence length="130" mass="14354">MPREPIAPTEIFKALADPIRWSIIQQVAQEEEFPCSVLEDTLPVSKPTISYHTKILTQAGLIEVHKRGRNYFYSLRRDILRQVIEQLWPLAPGSPPAAGTAGDPVRRAAADREEPAAAAEADSGAPLITW</sequence>
<feature type="compositionally biased region" description="Basic and acidic residues" evidence="4">
    <location>
        <begin position="104"/>
        <end position="115"/>
    </location>
</feature>
<keyword evidence="7" id="KW-1185">Reference proteome</keyword>
<dbReference type="PANTHER" id="PTHR33154">
    <property type="entry name" value="TRANSCRIPTIONAL REGULATOR, ARSR FAMILY"/>
    <property type="match status" value="1"/>
</dbReference>
<dbReference type="Proteomes" id="UP001501020">
    <property type="component" value="Unassembled WGS sequence"/>
</dbReference>
<gene>
    <name evidence="6" type="ORF">GCM10009727_05910</name>
</gene>
<dbReference type="InterPro" id="IPR011991">
    <property type="entry name" value="ArsR-like_HTH"/>
</dbReference>
<dbReference type="CDD" id="cd00090">
    <property type="entry name" value="HTH_ARSR"/>
    <property type="match status" value="1"/>
</dbReference>
<protein>
    <recommendedName>
        <fullName evidence="5">HTH arsR-type domain-containing protein</fullName>
    </recommendedName>
</protein>
<dbReference type="Pfam" id="PF12840">
    <property type="entry name" value="HTH_20"/>
    <property type="match status" value="1"/>
</dbReference>
<proteinExistence type="predicted"/>
<evidence type="ECO:0000256" key="1">
    <source>
        <dbReference type="ARBA" id="ARBA00023015"/>
    </source>
</evidence>
<evidence type="ECO:0000259" key="5">
    <source>
        <dbReference type="PROSITE" id="PS50987"/>
    </source>
</evidence>
<dbReference type="InterPro" id="IPR001845">
    <property type="entry name" value="HTH_ArsR_DNA-bd_dom"/>
</dbReference>
<dbReference type="InterPro" id="IPR051081">
    <property type="entry name" value="HTH_MetalResp_TranReg"/>
</dbReference>
<keyword evidence="1" id="KW-0805">Transcription regulation</keyword>
<comment type="caution">
    <text evidence="6">The sequence shown here is derived from an EMBL/GenBank/DDBJ whole genome shotgun (WGS) entry which is preliminary data.</text>
</comment>